<dbReference type="PANTHER" id="PTHR43000">
    <property type="entry name" value="DTDP-D-GLUCOSE 4,6-DEHYDRATASE-RELATED"/>
    <property type="match status" value="1"/>
</dbReference>
<comment type="caution">
    <text evidence="2">The sequence shown here is derived from an EMBL/GenBank/DDBJ whole genome shotgun (WGS) entry which is preliminary data.</text>
</comment>
<dbReference type="AlphaFoldDB" id="A0A5F2B1H8"/>
<dbReference type="SUPFAM" id="SSF51735">
    <property type="entry name" value="NAD(P)-binding Rossmann-fold domains"/>
    <property type="match status" value="1"/>
</dbReference>
<dbReference type="InterPro" id="IPR036291">
    <property type="entry name" value="NAD(P)-bd_dom_sf"/>
</dbReference>
<feature type="domain" description="NAD(P)-binding" evidence="1">
    <location>
        <begin position="5"/>
        <end position="301"/>
    </location>
</feature>
<evidence type="ECO:0000313" key="3">
    <source>
        <dbReference type="Proteomes" id="UP000298429"/>
    </source>
</evidence>
<dbReference type="InterPro" id="IPR016040">
    <property type="entry name" value="NAD(P)-bd_dom"/>
</dbReference>
<gene>
    <name evidence="2" type="ORF">EHQ76_13730</name>
</gene>
<accession>A0A5F2B1H8</accession>
<dbReference type="RefSeq" id="WP_135671436.1">
    <property type="nucleotide sequence ID" value="NZ_RQGN01000071.1"/>
</dbReference>
<proteinExistence type="predicted"/>
<protein>
    <submittedName>
        <fullName evidence="2">SDR family NAD(P)-dependent oxidoreductase</fullName>
    </submittedName>
</protein>
<dbReference type="Proteomes" id="UP000298429">
    <property type="component" value="Unassembled WGS sequence"/>
</dbReference>
<dbReference type="CDD" id="cd05257">
    <property type="entry name" value="Arna_like_SDR_e"/>
    <property type="match status" value="1"/>
</dbReference>
<dbReference type="EMBL" id="RQGN01000071">
    <property type="protein sequence ID" value="TGL98086.1"/>
    <property type="molecule type" value="Genomic_DNA"/>
</dbReference>
<dbReference type="Pfam" id="PF16363">
    <property type="entry name" value="GDP_Man_Dehyd"/>
    <property type="match status" value="1"/>
</dbReference>
<dbReference type="InterPro" id="IPR045869">
    <property type="entry name" value="Arna-like_SDR_e"/>
</dbReference>
<dbReference type="Gene3D" id="3.40.50.720">
    <property type="entry name" value="NAD(P)-binding Rossmann-like Domain"/>
    <property type="match status" value="1"/>
</dbReference>
<evidence type="ECO:0000259" key="1">
    <source>
        <dbReference type="Pfam" id="PF16363"/>
    </source>
</evidence>
<dbReference type="GO" id="GO:0016831">
    <property type="term" value="F:carboxy-lyase activity"/>
    <property type="evidence" value="ECO:0007669"/>
    <property type="project" value="InterPro"/>
</dbReference>
<evidence type="ECO:0000313" key="2">
    <source>
        <dbReference type="EMBL" id="TGL98086.1"/>
    </source>
</evidence>
<dbReference type="InterPro" id="IPR026390">
    <property type="entry name" value="LegB-like"/>
</dbReference>
<sequence>MKKILVTGADGFIGSHLTETLVRQGYDVKAFVLYNSFNSWGWLDSCGADVKGKFEVFSGDVRDPNGVRAAMKGCDSVLHLAALIAIPYSYHSPDTYVDTNVKGTLNVVQAAKDLDVSKVIHTSTSEVYGTARFVPITEEHPLQGQSPYSASKIGADQIAMSFYSSFGTPVSVIRPFNTYGPRQSARAVIPTIITQIAKGKEKIKLGAIHPTRDFNFVKDTVSGFIAALKSESSIGQVINLGSNYEISVGDTVKTIAEVMKAKVEIESDDQRLRPEKSEVERLWASNEKAKELLNWEPSYGGLDGFRKGLAETVEWFLDPKNLVQYKTDIYNI</sequence>
<name>A0A5F2B1H8_9LEPT</name>
<dbReference type="NCBIfam" id="TIGR04180">
    <property type="entry name" value="EDH_00030"/>
    <property type="match status" value="1"/>
</dbReference>
<organism evidence="2 3">
    <name type="scientific">Leptospira barantonii</name>
    <dbReference type="NCBI Taxonomy" id="2023184"/>
    <lineage>
        <taxon>Bacteria</taxon>
        <taxon>Pseudomonadati</taxon>
        <taxon>Spirochaetota</taxon>
        <taxon>Spirochaetia</taxon>
        <taxon>Leptospirales</taxon>
        <taxon>Leptospiraceae</taxon>
        <taxon>Leptospira</taxon>
    </lineage>
</organism>
<reference evidence="2 3" key="1">
    <citation type="journal article" date="2019" name="PLoS Negl. Trop. Dis.">
        <title>Revisiting the worldwide diversity of Leptospira species in the environment.</title>
        <authorList>
            <person name="Vincent A.T."/>
            <person name="Schiettekatte O."/>
            <person name="Bourhy P."/>
            <person name="Veyrier F.J."/>
            <person name="Picardeau M."/>
        </authorList>
    </citation>
    <scope>NUCLEOTIDE SEQUENCE [LARGE SCALE GENOMIC DNA]</scope>
    <source>
        <strain evidence="2 3">201702444</strain>
    </source>
</reference>
<dbReference type="OrthoDB" id="9771073at2"/>